<evidence type="ECO:0000313" key="2">
    <source>
        <dbReference type="Proteomes" id="UP001596379"/>
    </source>
</evidence>
<accession>A0ABW2J6U6</accession>
<evidence type="ECO:0000313" key="1">
    <source>
        <dbReference type="EMBL" id="MFC7298751.1"/>
    </source>
</evidence>
<name>A0ABW2J6U6_9BURK</name>
<protein>
    <submittedName>
        <fullName evidence="1">Uncharacterized protein</fullName>
    </submittedName>
</protein>
<gene>
    <name evidence="1" type="ORF">ACFQO0_09940</name>
</gene>
<comment type="caution">
    <text evidence="1">The sequence shown here is derived from an EMBL/GenBank/DDBJ whole genome shotgun (WGS) entry which is preliminary data.</text>
</comment>
<dbReference type="EMBL" id="JBHTCC010000002">
    <property type="protein sequence ID" value="MFC7298751.1"/>
    <property type="molecule type" value="Genomic_DNA"/>
</dbReference>
<organism evidence="1 2">
    <name type="scientific">Herminiimonas aquatilis</name>
    <dbReference type="NCBI Taxonomy" id="345342"/>
    <lineage>
        <taxon>Bacteria</taxon>
        <taxon>Pseudomonadati</taxon>
        <taxon>Pseudomonadota</taxon>
        <taxon>Betaproteobacteria</taxon>
        <taxon>Burkholderiales</taxon>
        <taxon>Oxalobacteraceae</taxon>
        <taxon>Herminiimonas</taxon>
    </lineage>
</organism>
<keyword evidence="2" id="KW-1185">Reference proteome</keyword>
<dbReference type="RefSeq" id="WP_382234165.1">
    <property type="nucleotide sequence ID" value="NZ_JBHTCC010000002.1"/>
</dbReference>
<proteinExistence type="predicted"/>
<sequence length="56" mass="6216">MKRHFISLFICAITLVGGLFIVFNPAAVSAETNAEKFVSEMQVNALVTMAIPPYKW</sequence>
<dbReference type="Proteomes" id="UP001596379">
    <property type="component" value="Unassembled WGS sequence"/>
</dbReference>
<reference evidence="2" key="1">
    <citation type="journal article" date="2019" name="Int. J. Syst. Evol. Microbiol.">
        <title>The Global Catalogue of Microorganisms (GCM) 10K type strain sequencing project: providing services to taxonomists for standard genome sequencing and annotation.</title>
        <authorList>
            <consortium name="The Broad Institute Genomics Platform"/>
            <consortium name="The Broad Institute Genome Sequencing Center for Infectious Disease"/>
            <person name="Wu L."/>
            <person name="Ma J."/>
        </authorList>
    </citation>
    <scope>NUCLEOTIDE SEQUENCE [LARGE SCALE GENOMIC DNA]</scope>
    <source>
        <strain evidence="2">CCUG 36956</strain>
    </source>
</reference>